<gene>
    <name evidence="1" type="ORF">RI543_003424</name>
</gene>
<comment type="caution">
    <text evidence="1">The sequence shown here is derived from an EMBL/GenBank/DDBJ whole genome shotgun (WGS) entry which is preliminary data.</text>
</comment>
<keyword evidence="2" id="KW-1185">Reference proteome</keyword>
<protein>
    <submittedName>
        <fullName evidence="1">Uncharacterized protein</fullName>
    </submittedName>
</protein>
<accession>A0AAN7WST1</accession>
<dbReference type="EMBL" id="JAWIZZ010000047">
    <property type="protein sequence ID" value="KAK5779533.1"/>
    <property type="molecule type" value="Genomic_DNA"/>
</dbReference>
<sequence>MFDLNNSHKYNIQKRKLFEHPQNNFTNLKVYSAFFNKLGNTKLRKYEIILKQFN</sequence>
<evidence type="ECO:0000313" key="2">
    <source>
        <dbReference type="Proteomes" id="UP001306508"/>
    </source>
</evidence>
<reference evidence="2" key="1">
    <citation type="submission" date="2023-07" db="EMBL/GenBank/DDBJ databases">
        <title>A draft genome of Kazachstania heterogenica Y-27499.</title>
        <authorList>
            <person name="Donic C."/>
            <person name="Kralova J.S."/>
            <person name="Fidel L."/>
            <person name="Ben-Dor S."/>
            <person name="Jung S."/>
        </authorList>
    </citation>
    <scope>NUCLEOTIDE SEQUENCE [LARGE SCALE GENOMIC DNA]</scope>
    <source>
        <strain evidence="2">Y27499</strain>
    </source>
</reference>
<organism evidence="1 2">
    <name type="scientific">Arxiozyma heterogenica</name>
    <dbReference type="NCBI Taxonomy" id="278026"/>
    <lineage>
        <taxon>Eukaryota</taxon>
        <taxon>Fungi</taxon>
        <taxon>Dikarya</taxon>
        <taxon>Ascomycota</taxon>
        <taxon>Saccharomycotina</taxon>
        <taxon>Saccharomycetes</taxon>
        <taxon>Saccharomycetales</taxon>
        <taxon>Saccharomycetaceae</taxon>
        <taxon>Arxiozyma</taxon>
    </lineage>
</organism>
<evidence type="ECO:0000313" key="1">
    <source>
        <dbReference type="EMBL" id="KAK5779533.1"/>
    </source>
</evidence>
<dbReference type="AlphaFoldDB" id="A0AAN7WST1"/>
<proteinExistence type="predicted"/>
<dbReference type="Proteomes" id="UP001306508">
    <property type="component" value="Unassembled WGS sequence"/>
</dbReference>
<name>A0AAN7WST1_9SACH</name>